<dbReference type="Proteomes" id="UP000733611">
    <property type="component" value="Unassembled WGS sequence"/>
</dbReference>
<dbReference type="EMBL" id="JAHLFE010000166">
    <property type="protein sequence ID" value="MBU3844818.1"/>
    <property type="molecule type" value="Genomic_DNA"/>
</dbReference>
<dbReference type="GO" id="GO:0000166">
    <property type="term" value="F:nucleotide binding"/>
    <property type="evidence" value="ECO:0007669"/>
    <property type="project" value="InterPro"/>
</dbReference>
<dbReference type="SUPFAM" id="SSF47819">
    <property type="entry name" value="HRDC-like"/>
    <property type="match status" value="1"/>
</dbReference>
<dbReference type="InterPro" id="IPR002121">
    <property type="entry name" value="HRDC_dom"/>
</dbReference>
<evidence type="ECO:0000313" key="2">
    <source>
        <dbReference type="EMBL" id="MBU3844818.1"/>
    </source>
</evidence>
<accession>A0A948THQ1</accession>
<reference evidence="2" key="2">
    <citation type="submission" date="2021-04" db="EMBL/GenBank/DDBJ databases">
        <authorList>
            <person name="Gilroy R."/>
        </authorList>
    </citation>
    <scope>NUCLEOTIDE SEQUENCE</scope>
    <source>
        <strain evidence="2">378</strain>
    </source>
</reference>
<dbReference type="Pfam" id="PF01612">
    <property type="entry name" value="DNA_pol_A_exo1"/>
    <property type="match status" value="1"/>
</dbReference>
<dbReference type="SMART" id="SM00474">
    <property type="entry name" value="35EXOc"/>
    <property type="match status" value="1"/>
</dbReference>
<dbReference type="Pfam" id="PF00570">
    <property type="entry name" value="HRDC"/>
    <property type="match status" value="1"/>
</dbReference>
<dbReference type="PROSITE" id="PS50967">
    <property type="entry name" value="HRDC"/>
    <property type="match status" value="1"/>
</dbReference>
<dbReference type="InterPro" id="IPR036397">
    <property type="entry name" value="RNaseH_sf"/>
</dbReference>
<dbReference type="GO" id="GO:0003676">
    <property type="term" value="F:nucleic acid binding"/>
    <property type="evidence" value="ECO:0007669"/>
    <property type="project" value="InterPro"/>
</dbReference>
<proteinExistence type="predicted"/>
<dbReference type="InterPro" id="IPR051086">
    <property type="entry name" value="RNase_D-like"/>
</dbReference>
<organism evidence="2 3">
    <name type="scientific">Candidatus Anaerobiospirillum pullicola</name>
    <dbReference type="NCBI Taxonomy" id="2838451"/>
    <lineage>
        <taxon>Bacteria</taxon>
        <taxon>Pseudomonadati</taxon>
        <taxon>Pseudomonadota</taxon>
        <taxon>Gammaproteobacteria</taxon>
        <taxon>Aeromonadales</taxon>
        <taxon>Succinivibrionaceae</taxon>
        <taxon>Anaerobiospirillum</taxon>
    </lineage>
</organism>
<dbReference type="InterPro" id="IPR012337">
    <property type="entry name" value="RNaseH-like_sf"/>
</dbReference>
<dbReference type="AlphaFoldDB" id="A0A948THQ1"/>
<evidence type="ECO:0000313" key="3">
    <source>
        <dbReference type="Proteomes" id="UP000733611"/>
    </source>
</evidence>
<name>A0A948THQ1_9GAMM</name>
<protein>
    <submittedName>
        <fullName evidence="2">HRDC domain-containing protein</fullName>
    </submittedName>
</protein>
<sequence>MTAEVTYQVVDNKDSLRELCALVESLEPQDFISLDTEFMRITSYYPDFSLLQLAIKGQNYLVDMWVLGEQALPLIVALCHTTAGVLSFGSIEDIGLIALWARKAKCTPVLPMRFYDLQLMLSFSGQNKVFGLREALQSLLGVTLNKEYTRSNWTQRPLTTEQLRYSALDVNYLEPLYHLIYERMPVQNFSYFVEEMHHICGQFVAEDDPDEAYLSISAAGMLSLKELNVLHYLARERMIYGMQHNQALNRVITSKAMWQLARFTPTNKQELLRRGVNSSAVRRHAPMILEWIKAAKRAPQYEHLTIPYDYFSHQRALQENFDYLKKQIRERLQQTRALDEHLLLRKSLLNDYFRSLYLGTTPLLQQSWRLKVLGKLDVPLEPLSRLNLGTEEGSLGALSKEGVIMPPPFLTFR</sequence>
<gene>
    <name evidence="2" type="ORF">H9847_08165</name>
</gene>
<dbReference type="Gene3D" id="1.10.150.80">
    <property type="entry name" value="HRDC domain"/>
    <property type="match status" value="1"/>
</dbReference>
<dbReference type="PANTHER" id="PTHR47649:SF1">
    <property type="entry name" value="RIBONUCLEASE D"/>
    <property type="match status" value="1"/>
</dbReference>
<dbReference type="SUPFAM" id="SSF53098">
    <property type="entry name" value="Ribonuclease H-like"/>
    <property type="match status" value="1"/>
</dbReference>
<dbReference type="PANTHER" id="PTHR47649">
    <property type="entry name" value="RIBONUCLEASE D"/>
    <property type="match status" value="1"/>
</dbReference>
<feature type="domain" description="HRDC" evidence="1">
    <location>
        <begin position="223"/>
        <end position="302"/>
    </location>
</feature>
<dbReference type="InterPro" id="IPR002562">
    <property type="entry name" value="3'-5'_exonuclease_dom"/>
</dbReference>
<comment type="caution">
    <text evidence="2">The sequence shown here is derived from an EMBL/GenBank/DDBJ whole genome shotgun (WGS) entry which is preliminary data.</text>
</comment>
<dbReference type="InterPro" id="IPR044876">
    <property type="entry name" value="HRDC_dom_sf"/>
</dbReference>
<dbReference type="GO" id="GO:0008408">
    <property type="term" value="F:3'-5' exonuclease activity"/>
    <property type="evidence" value="ECO:0007669"/>
    <property type="project" value="InterPro"/>
</dbReference>
<dbReference type="Gene3D" id="3.30.420.10">
    <property type="entry name" value="Ribonuclease H-like superfamily/Ribonuclease H"/>
    <property type="match status" value="1"/>
</dbReference>
<evidence type="ECO:0000259" key="1">
    <source>
        <dbReference type="PROSITE" id="PS50967"/>
    </source>
</evidence>
<dbReference type="GO" id="GO:0006139">
    <property type="term" value="P:nucleobase-containing compound metabolic process"/>
    <property type="evidence" value="ECO:0007669"/>
    <property type="project" value="InterPro"/>
</dbReference>
<reference evidence="2" key="1">
    <citation type="journal article" date="2021" name="PeerJ">
        <title>Extensive microbial diversity within the chicken gut microbiome revealed by metagenomics and culture.</title>
        <authorList>
            <person name="Gilroy R."/>
            <person name="Ravi A."/>
            <person name="Getino M."/>
            <person name="Pursley I."/>
            <person name="Horton D.L."/>
            <person name="Alikhan N.F."/>
            <person name="Baker D."/>
            <person name="Gharbi K."/>
            <person name="Hall N."/>
            <person name="Watson M."/>
            <person name="Adriaenssens E.M."/>
            <person name="Foster-Nyarko E."/>
            <person name="Jarju S."/>
            <person name="Secka A."/>
            <person name="Antonio M."/>
            <person name="Oren A."/>
            <person name="Chaudhuri R.R."/>
            <person name="La Ragione R."/>
            <person name="Hildebrand F."/>
            <person name="Pallen M.J."/>
        </authorList>
    </citation>
    <scope>NUCLEOTIDE SEQUENCE</scope>
    <source>
        <strain evidence="2">378</strain>
    </source>
</reference>
<dbReference type="InterPro" id="IPR010997">
    <property type="entry name" value="HRDC-like_sf"/>
</dbReference>